<name>A0ABR4FIC7_9EURO</name>
<evidence type="ECO:0000313" key="1">
    <source>
        <dbReference type="EMBL" id="KAL2782988.1"/>
    </source>
</evidence>
<reference evidence="1 2" key="1">
    <citation type="submission" date="2024-07" db="EMBL/GenBank/DDBJ databases">
        <title>Section-level genome sequencing and comparative genomics of Aspergillus sections Usti and Cavernicolus.</title>
        <authorList>
            <consortium name="Lawrence Berkeley National Laboratory"/>
            <person name="Nybo J.L."/>
            <person name="Vesth T.C."/>
            <person name="Theobald S."/>
            <person name="Frisvad J.C."/>
            <person name="Larsen T.O."/>
            <person name="Kjaerboelling I."/>
            <person name="Rothschild-Mancinelli K."/>
            <person name="Lyhne E.K."/>
            <person name="Kogle M.E."/>
            <person name="Barry K."/>
            <person name="Clum A."/>
            <person name="Na H."/>
            <person name="Ledsgaard L."/>
            <person name="Lin J."/>
            <person name="Lipzen A."/>
            <person name="Kuo A."/>
            <person name="Riley R."/>
            <person name="Mondo S."/>
            <person name="Labutti K."/>
            <person name="Haridas S."/>
            <person name="Pangalinan J."/>
            <person name="Salamov A.A."/>
            <person name="Simmons B.A."/>
            <person name="Magnuson J.K."/>
            <person name="Chen J."/>
            <person name="Drula E."/>
            <person name="Henrissat B."/>
            <person name="Wiebenga A."/>
            <person name="Lubbers R.J."/>
            <person name="Gomes A.C."/>
            <person name="Makela M.R."/>
            <person name="Stajich J."/>
            <person name="Grigoriev I.V."/>
            <person name="Mortensen U.H."/>
            <person name="De Vries R.P."/>
            <person name="Baker S.E."/>
            <person name="Andersen M.R."/>
        </authorList>
    </citation>
    <scope>NUCLEOTIDE SEQUENCE [LARGE SCALE GENOMIC DNA]</scope>
    <source>
        <strain evidence="1 2">CBS 209.92</strain>
    </source>
</reference>
<dbReference type="Proteomes" id="UP001610563">
    <property type="component" value="Unassembled WGS sequence"/>
</dbReference>
<organism evidence="1 2">
    <name type="scientific">Aspergillus keveii</name>
    <dbReference type="NCBI Taxonomy" id="714993"/>
    <lineage>
        <taxon>Eukaryota</taxon>
        <taxon>Fungi</taxon>
        <taxon>Dikarya</taxon>
        <taxon>Ascomycota</taxon>
        <taxon>Pezizomycotina</taxon>
        <taxon>Eurotiomycetes</taxon>
        <taxon>Eurotiomycetidae</taxon>
        <taxon>Eurotiales</taxon>
        <taxon>Aspergillaceae</taxon>
        <taxon>Aspergillus</taxon>
        <taxon>Aspergillus subgen. Nidulantes</taxon>
    </lineage>
</organism>
<dbReference type="EMBL" id="JBFTWV010000286">
    <property type="protein sequence ID" value="KAL2782988.1"/>
    <property type="molecule type" value="Genomic_DNA"/>
</dbReference>
<proteinExistence type="predicted"/>
<evidence type="ECO:0000313" key="2">
    <source>
        <dbReference type="Proteomes" id="UP001610563"/>
    </source>
</evidence>
<keyword evidence="2" id="KW-1185">Reference proteome</keyword>
<protein>
    <submittedName>
        <fullName evidence="1">Uncharacterized protein</fullName>
    </submittedName>
</protein>
<sequence>MSDSKPKTWVDGPFELLSSELSSNSGTQQVAAEMTIVHNCVIRGINAIYLQATKVASAGTPDDKLDFANFALRWARMLDEHHRSEERRSSPGS</sequence>
<accession>A0ABR4FIC7</accession>
<gene>
    <name evidence="1" type="ORF">BJX66DRAFT_345355</name>
</gene>
<comment type="caution">
    <text evidence="1">The sequence shown here is derived from an EMBL/GenBank/DDBJ whole genome shotgun (WGS) entry which is preliminary data.</text>
</comment>